<accession>A0ABR3X158</accession>
<feature type="region of interest" description="Disordered" evidence="1">
    <location>
        <begin position="53"/>
        <end position="75"/>
    </location>
</feature>
<proteinExistence type="predicted"/>
<keyword evidence="3" id="KW-1185">Reference proteome</keyword>
<dbReference type="Proteomes" id="UP001586593">
    <property type="component" value="Unassembled WGS sequence"/>
</dbReference>
<evidence type="ECO:0000313" key="3">
    <source>
        <dbReference type="Proteomes" id="UP001586593"/>
    </source>
</evidence>
<organism evidence="2 3">
    <name type="scientific">Phialemonium thermophilum</name>
    <dbReference type="NCBI Taxonomy" id="223376"/>
    <lineage>
        <taxon>Eukaryota</taxon>
        <taxon>Fungi</taxon>
        <taxon>Dikarya</taxon>
        <taxon>Ascomycota</taxon>
        <taxon>Pezizomycotina</taxon>
        <taxon>Sordariomycetes</taxon>
        <taxon>Sordariomycetidae</taxon>
        <taxon>Cephalothecales</taxon>
        <taxon>Cephalothecaceae</taxon>
        <taxon>Phialemonium</taxon>
    </lineage>
</organism>
<dbReference type="EMBL" id="JAZHXJ010000192">
    <property type="protein sequence ID" value="KAL1869686.1"/>
    <property type="molecule type" value="Genomic_DNA"/>
</dbReference>
<evidence type="ECO:0000256" key="1">
    <source>
        <dbReference type="SAM" id="MobiDB-lite"/>
    </source>
</evidence>
<reference evidence="2 3" key="1">
    <citation type="journal article" date="2024" name="Commun. Biol.">
        <title>Comparative genomic analysis of thermophilic fungi reveals convergent evolutionary adaptations and gene losses.</title>
        <authorList>
            <person name="Steindorff A.S."/>
            <person name="Aguilar-Pontes M.V."/>
            <person name="Robinson A.J."/>
            <person name="Andreopoulos B."/>
            <person name="LaButti K."/>
            <person name="Kuo A."/>
            <person name="Mondo S."/>
            <person name="Riley R."/>
            <person name="Otillar R."/>
            <person name="Haridas S."/>
            <person name="Lipzen A."/>
            <person name="Grimwood J."/>
            <person name="Schmutz J."/>
            <person name="Clum A."/>
            <person name="Reid I.D."/>
            <person name="Moisan M.C."/>
            <person name="Butler G."/>
            <person name="Nguyen T.T.M."/>
            <person name="Dewar K."/>
            <person name="Conant G."/>
            <person name="Drula E."/>
            <person name="Henrissat B."/>
            <person name="Hansel C."/>
            <person name="Singer S."/>
            <person name="Hutchinson M.I."/>
            <person name="de Vries R.P."/>
            <person name="Natvig D.O."/>
            <person name="Powell A.J."/>
            <person name="Tsang A."/>
            <person name="Grigoriev I.V."/>
        </authorList>
    </citation>
    <scope>NUCLEOTIDE SEQUENCE [LARGE SCALE GENOMIC DNA]</scope>
    <source>
        <strain evidence="2 3">ATCC 24622</strain>
    </source>
</reference>
<protein>
    <submittedName>
        <fullName evidence="2">Uncharacterized protein</fullName>
    </submittedName>
</protein>
<comment type="caution">
    <text evidence="2">The sequence shown here is derived from an EMBL/GenBank/DDBJ whole genome shotgun (WGS) entry which is preliminary data.</text>
</comment>
<sequence length="207" mass="23113">MRPEAPFLAGTNTFKLRHLNSSSVSARTEREAGPGWPNRGMPLTSNNGDPVCGHPGPNAVQSRVPGQDKGTGRGAAQRYGMSAYGMLRHLRIPVWAWASSSSTLLKASHPARILAFGASYMTLSSPASFDVLLPFTSRLLVRCPRSRDGAISSRQLIELWRIGRRTTMHYPRCQYVSRSERTIRLVRRITVAFQGYLRCRIRCRSKL</sequence>
<evidence type="ECO:0000313" key="2">
    <source>
        <dbReference type="EMBL" id="KAL1869686.1"/>
    </source>
</evidence>
<name>A0ABR3X158_9PEZI</name>
<feature type="region of interest" description="Disordered" evidence="1">
    <location>
        <begin position="20"/>
        <end position="41"/>
    </location>
</feature>
<gene>
    <name evidence="2" type="ORF">VTK73DRAFT_3060</name>
</gene>